<protein>
    <submittedName>
        <fullName evidence="2">Uncharacterized protein</fullName>
    </submittedName>
</protein>
<keyword evidence="1" id="KW-0472">Membrane</keyword>
<evidence type="ECO:0000313" key="3">
    <source>
        <dbReference type="Proteomes" id="UP001279734"/>
    </source>
</evidence>
<dbReference type="PANTHER" id="PTHR36760">
    <property type="entry name" value="ACIDIC LEUCINE-RICH NUCLEAR PHOSPHOPROTEIN 32 FAMILY B PROTEIN"/>
    <property type="match status" value="1"/>
</dbReference>
<sequence length="250" mass="28883">MKEFSFLILLDFLLFCSFILSQPLHFFYTIVFSPYLLCLLSILAHQFITTILLLLSPFTALVPGYSIEQYAVDAVSQVSRRAEEDDELEQLPELEENEIEFRAITVGVGKIQEIEEENPVQKAQEIVKRKNLRGGIVQLPQGSRMGRKTEDIEWRETLACKLFEERHNLDVGSGEWMDLLWEVLEKESPMETEQKEKKKRARAGKLCYFPDLKFPAGKLNLEKGMPNCIQISKIFKGAGWLSKHQKNKIQ</sequence>
<gene>
    <name evidence="2" type="ORF">Nepgr_029781</name>
</gene>
<keyword evidence="1" id="KW-0812">Transmembrane</keyword>
<dbReference type="EMBL" id="BSYO01000033">
    <property type="protein sequence ID" value="GMH27938.1"/>
    <property type="molecule type" value="Genomic_DNA"/>
</dbReference>
<reference evidence="2" key="1">
    <citation type="submission" date="2023-05" db="EMBL/GenBank/DDBJ databases">
        <title>Nepenthes gracilis genome sequencing.</title>
        <authorList>
            <person name="Fukushima K."/>
        </authorList>
    </citation>
    <scope>NUCLEOTIDE SEQUENCE</scope>
    <source>
        <strain evidence="2">SING2019-196</strain>
    </source>
</reference>
<dbReference type="AlphaFoldDB" id="A0AAD3TF62"/>
<accession>A0AAD3TF62</accession>
<comment type="caution">
    <text evidence="2">The sequence shown here is derived from an EMBL/GenBank/DDBJ whole genome shotgun (WGS) entry which is preliminary data.</text>
</comment>
<proteinExistence type="predicted"/>
<organism evidence="2 3">
    <name type="scientific">Nepenthes gracilis</name>
    <name type="common">Slender pitcher plant</name>
    <dbReference type="NCBI Taxonomy" id="150966"/>
    <lineage>
        <taxon>Eukaryota</taxon>
        <taxon>Viridiplantae</taxon>
        <taxon>Streptophyta</taxon>
        <taxon>Embryophyta</taxon>
        <taxon>Tracheophyta</taxon>
        <taxon>Spermatophyta</taxon>
        <taxon>Magnoliopsida</taxon>
        <taxon>eudicotyledons</taxon>
        <taxon>Gunneridae</taxon>
        <taxon>Pentapetalae</taxon>
        <taxon>Caryophyllales</taxon>
        <taxon>Nepenthaceae</taxon>
        <taxon>Nepenthes</taxon>
    </lineage>
</organism>
<keyword evidence="1" id="KW-1133">Transmembrane helix</keyword>
<name>A0AAD3TF62_NEPGR</name>
<dbReference type="Proteomes" id="UP001279734">
    <property type="component" value="Unassembled WGS sequence"/>
</dbReference>
<feature type="transmembrane region" description="Helical" evidence="1">
    <location>
        <begin position="31"/>
        <end position="55"/>
    </location>
</feature>
<keyword evidence="3" id="KW-1185">Reference proteome</keyword>
<dbReference type="PANTHER" id="PTHR36760:SF1">
    <property type="entry name" value="ACIDIC LEUCINE-RICH NUCLEAR PHOSPHOPROTEIN 32 FAMILY B PROTEIN"/>
    <property type="match status" value="1"/>
</dbReference>
<evidence type="ECO:0000313" key="2">
    <source>
        <dbReference type="EMBL" id="GMH27938.1"/>
    </source>
</evidence>
<evidence type="ECO:0000256" key="1">
    <source>
        <dbReference type="SAM" id="Phobius"/>
    </source>
</evidence>